<keyword evidence="2" id="KW-0378">Hydrolase</keyword>
<feature type="short sequence motif" description="DGA/G" evidence="2">
    <location>
        <begin position="173"/>
        <end position="175"/>
    </location>
</feature>
<accession>A0A6G0T3K3</accession>
<organism evidence="4 5">
    <name type="scientific">Aphis glycines</name>
    <name type="common">Soybean aphid</name>
    <dbReference type="NCBI Taxonomy" id="307491"/>
    <lineage>
        <taxon>Eukaryota</taxon>
        <taxon>Metazoa</taxon>
        <taxon>Ecdysozoa</taxon>
        <taxon>Arthropoda</taxon>
        <taxon>Hexapoda</taxon>
        <taxon>Insecta</taxon>
        <taxon>Pterygota</taxon>
        <taxon>Neoptera</taxon>
        <taxon>Paraneoptera</taxon>
        <taxon>Hemiptera</taxon>
        <taxon>Sternorrhyncha</taxon>
        <taxon>Aphidomorpha</taxon>
        <taxon>Aphidoidea</taxon>
        <taxon>Aphididae</taxon>
        <taxon>Aphidini</taxon>
        <taxon>Aphis</taxon>
        <taxon>Aphis</taxon>
    </lineage>
</organism>
<feature type="active site" description="Nucleophile" evidence="2">
    <location>
        <position position="38"/>
    </location>
</feature>
<dbReference type="GO" id="GO:0004806">
    <property type="term" value="F:triacylglycerol lipase activity"/>
    <property type="evidence" value="ECO:0007669"/>
    <property type="project" value="TreeGrafter"/>
</dbReference>
<dbReference type="GO" id="GO:0055088">
    <property type="term" value="P:lipid homeostasis"/>
    <property type="evidence" value="ECO:0007669"/>
    <property type="project" value="TreeGrafter"/>
</dbReference>
<dbReference type="PANTHER" id="PTHR12406">
    <property type="entry name" value="CALCIUM-INDEPENDENT PHOSPHOLIPASE A2 IPLA2 -RELATED"/>
    <property type="match status" value="1"/>
</dbReference>
<dbReference type="PROSITE" id="PS51635">
    <property type="entry name" value="PNPLA"/>
    <property type="match status" value="1"/>
</dbReference>
<keyword evidence="5" id="KW-1185">Reference proteome</keyword>
<dbReference type="Gene3D" id="3.40.1090.10">
    <property type="entry name" value="Cytosolic phospholipase A2 catalytic domain"/>
    <property type="match status" value="1"/>
</dbReference>
<protein>
    <recommendedName>
        <fullName evidence="3">PNPLA domain-containing protein</fullName>
    </recommendedName>
</protein>
<proteinExistence type="predicted"/>
<name>A0A6G0T3K3_APHGL</name>
<evidence type="ECO:0000313" key="4">
    <source>
        <dbReference type="EMBL" id="KAE9524915.1"/>
    </source>
</evidence>
<reference evidence="4 5" key="1">
    <citation type="submission" date="2019-08" db="EMBL/GenBank/DDBJ databases">
        <title>The genome of the soybean aphid Biotype 1, its phylome, world population structure and adaptation to the North American continent.</title>
        <authorList>
            <person name="Giordano R."/>
            <person name="Donthu R.K."/>
            <person name="Hernandez A.G."/>
            <person name="Wright C.L."/>
            <person name="Zimin A.V."/>
        </authorList>
    </citation>
    <scope>NUCLEOTIDE SEQUENCE [LARGE SCALE GENOMIC DNA]</scope>
    <source>
        <tissue evidence="4">Whole aphids</tissue>
    </source>
</reference>
<dbReference type="InterPro" id="IPR002641">
    <property type="entry name" value="PNPLA_dom"/>
</dbReference>
<evidence type="ECO:0000259" key="3">
    <source>
        <dbReference type="PROSITE" id="PS51635"/>
    </source>
</evidence>
<keyword evidence="1 2" id="KW-0443">Lipid metabolism</keyword>
<dbReference type="GO" id="GO:0005737">
    <property type="term" value="C:cytoplasm"/>
    <property type="evidence" value="ECO:0007669"/>
    <property type="project" value="TreeGrafter"/>
</dbReference>
<gene>
    <name evidence="4" type="ORF">AGLY_014965</name>
</gene>
<sequence>MNISFSGCGFLGIYHIGVASCLKTYAPYLLENKICGSSAGAISACCLLCDIPLGNHKSTFKIFLCFLFLELMTRQMLDIVKESRSKALGPFSPSMNITEHLYNRLNKDLPDDAHKRVSGKLFVSLTRVPDGKNVIVSQFSSKEEVIQVLLASAFIPVFSGFVPPLVGKYRYIDGGFTDNLPILDKNTITISPFSGLTDICPCDNPIQKYLLKISNNSFEVTKTNCFRVARIMFPPEPEMLAKLCYQGFDDALIFLQKYNLINCNMCLIQRKCFVLSKKNIYEMAGYNSSCIDCKWNNAFSKVQGMPYFITYTLDRYIDSHNSIFNGFLKSKGMLLAKLFTLPYIVVADLACEFVMKIMRSSKHFQKSMWTLSKYAINSLLHFIDIFSVTGLEFVNKILYYSCKSIETHGEDSSYYYYYNKRFEYSKCIKCSKHCLKYFFDYSLTASSITIDSSGYTSTELFILKSVKLHDDNVKSIGYEKYSSTCWNLSLTSEITLKTSSKITANETEYTTKEVLTK</sequence>
<dbReference type="EMBL" id="VYZN01000065">
    <property type="protein sequence ID" value="KAE9524915.1"/>
    <property type="molecule type" value="Genomic_DNA"/>
</dbReference>
<dbReference type="Proteomes" id="UP000475862">
    <property type="component" value="Unassembled WGS sequence"/>
</dbReference>
<dbReference type="SUPFAM" id="SSF52151">
    <property type="entry name" value="FabD/lysophospholipase-like"/>
    <property type="match status" value="1"/>
</dbReference>
<dbReference type="GO" id="GO:0016020">
    <property type="term" value="C:membrane"/>
    <property type="evidence" value="ECO:0007669"/>
    <property type="project" value="TreeGrafter"/>
</dbReference>
<dbReference type="AlphaFoldDB" id="A0A6G0T3K3"/>
<feature type="active site" description="Proton acceptor" evidence="2">
    <location>
        <position position="173"/>
    </location>
</feature>
<evidence type="ECO:0000256" key="2">
    <source>
        <dbReference type="PROSITE-ProRule" id="PRU01161"/>
    </source>
</evidence>
<dbReference type="GO" id="GO:0005811">
    <property type="term" value="C:lipid droplet"/>
    <property type="evidence" value="ECO:0007669"/>
    <property type="project" value="TreeGrafter"/>
</dbReference>
<evidence type="ECO:0000256" key="1">
    <source>
        <dbReference type="ARBA" id="ARBA00023098"/>
    </source>
</evidence>
<comment type="caution">
    <text evidence="4">The sequence shown here is derived from an EMBL/GenBank/DDBJ whole genome shotgun (WGS) entry which is preliminary data.</text>
</comment>
<dbReference type="Pfam" id="PF01734">
    <property type="entry name" value="Patatin"/>
    <property type="match status" value="1"/>
</dbReference>
<dbReference type="InterPro" id="IPR016035">
    <property type="entry name" value="Acyl_Trfase/lysoPLipase"/>
</dbReference>
<dbReference type="InterPro" id="IPR033562">
    <property type="entry name" value="PLPL"/>
</dbReference>
<dbReference type="OrthoDB" id="197155at2759"/>
<keyword evidence="2" id="KW-0442">Lipid degradation</keyword>
<dbReference type="PANTHER" id="PTHR12406:SF41">
    <property type="entry name" value="BRUMMER, ISOFORM B-RELATED"/>
    <property type="match status" value="1"/>
</dbReference>
<dbReference type="GO" id="GO:0019433">
    <property type="term" value="P:triglyceride catabolic process"/>
    <property type="evidence" value="ECO:0007669"/>
    <property type="project" value="TreeGrafter"/>
</dbReference>
<dbReference type="CDD" id="cd07218">
    <property type="entry name" value="Pat_iPLA2"/>
    <property type="match status" value="1"/>
</dbReference>
<feature type="domain" description="PNPLA" evidence="3">
    <location>
        <begin position="3"/>
        <end position="186"/>
    </location>
</feature>
<feature type="short sequence motif" description="GXGXXG" evidence="2">
    <location>
        <begin position="7"/>
        <end position="12"/>
    </location>
</feature>
<feature type="short sequence motif" description="GXSXG" evidence="2">
    <location>
        <begin position="36"/>
        <end position="40"/>
    </location>
</feature>
<evidence type="ECO:0000313" key="5">
    <source>
        <dbReference type="Proteomes" id="UP000475862"/>
    </source>
</evidence>